<dbReference type="AlphaFoldDB" id="A0A9D2D6D4"/>
<evidence type="ECO:0000313" key="1">
    <source>
        <dbReference type="EMBL" id="HIZ09364.1"/>
    </source>
</evidence>
<dbReference type="Gene3D" id="3.90.550.60">
    <property type="match status" value="1"/>
</dbReference>
<dbReference type="InterPro" id="IPR029044">
    <property type="entry name" value="Nucleotide-diphossugar_trans"/>
</dbReference>
<keyword evidence="1" id="KW-0328">Glycosyltransferase</keyword>
<keyword evidence="1" id="KW-0808">Transferase</keyword>
<dbReference type="GO" id="GO:0016757">
    <property type="term" value="F:glycosyltransferase activity"/>
    <property type="evidence" value="ECO:0007669"/>
    <property type="project" value="UniProtKB-KW"/>
</dbReference>
<dbReference type="EC" id="2.4.-.-" evidence="1"/>
<proteinExistence type="predicted"/>
<dbReference type="SUPFAM" id="SSF53448">
    <property type="entry name" value="Nucleotide-diphospho-sugar transferases"/>
    <property type="match status" value="1"/>
</dbReference>
<reference evidence="1" key="2">
    <citation type="submission" date="2021-04" db="EMBL/GenBank/DDBJ databases">
        <authorList>
            <person name="Gilroy R."/>
        </authorList>
    </citation>
    <scope>NUCLEOTIDE SEQUENCE</scope>
    <source>
        <strain evidence="1">CHK192-19661</strain>
    </source>
</reference>
<accession>A0A9D2D6D4</accession>
<name>A0A9D2D6D4_9FIRM</name>
<protein>
    <submittedName>
        <fullName evidence="1">Glycosyltransferase</fullName>
        <ecNumber evidence="1">2.4.-.-</ecNumber>
    </submittedName>
</protein>
<organism evidence="1 2">
    <name type="scientific">Candidatus Borkfalkia avicola</name>
    <dbReference type="NCBI Taxonomy" id="2838503"/>
    <lineage>
        <taxon>Bacteria</taxon>
        <taxon>Bacillati</taxon>
        <taxon>Bacillota</taxon>
        <taxon>Clostridia</taxon>
        <taxon>Christensenellales</taxon>
        <taxon>Christensenellaceae</taxon>
        <taxon>Candidatus Borkfalkia</taxon>
    </lineage>
</organism>
<sequence length="490" mass="54478">MLFFEFSFPFCADDAANGLFFRADEVSSSCARGGRVSSDTYFNGVPLSVYAERCGMSFCEASVRLSGSGTLRWMLRSGRRRQVLARQTFSSGKETVLSYRAEMRDLPPHSVLYFEAEGEVCVLGGGCRTDMPGRRVSLRLVFCTYRRERELRANIGRIAPVLGEDMQVFVVDNGKTLGNDFPAYVTLIPNRNLGGSGGYARGMAEAMKDADATHVLLMDDDIEVHPAVLKKTAALLALCKDPSVNIGGSMLSLAERTAVRETGGHWDGFRLRARAAGADVSSLRGLERNARAAGANYQAWWYMAIPLDTVRREGLPMPMFIKSDDIEYSLRIRTPILTMNGIGVWHADFGGKFRPPLNYYIKRNELILNAVTGCRRGQRFAKKRLLYSFAKNLLLRNAEARAYVLRAYEDFLNGAEAFARSDAEQLNAVLFSSAPDKSEGSVRRFFAVRRRLKREYAAAAESFRAAKPFLVSEEYWGPAFAGHLTKKGGV</sequence>
<reference evidence="1" key="1">
    <citation type="journal article" date="2021" name="PeerJ">
        <title>Extensive microbial diversity within the chicken gut microbiome revealed by metagenomics and culture.</title>
        <authorList>
            <person name="Gilroy R."/>
            <person name="Ravi A."/>
            <person name="Getino M."/>
            <person name="Pursley I."/>
            <person name="Horton D.L."/>
            <person name="Alikhan N.F."/>
            <person name="Baker D."/>
            <person name="Gharbi K."/>
            <person name="Hall N."/>
            <person name="Watson M."/>
            <person name="Adriaenssens E.M."/>
            <person name="Foster-Nyarko E."/>
            <person name="Jarju S."/>
            <person name="Secka A."/>
            <person name="Antonio M."/>
            <person name="Oren A."/>
            <person name="Chaudhuri R.R."/>
            <person name="La Ragione R."/>
            <person name="Hildebrand F."/>
            <person name="Pallen M.J."/>
        </authorList>
    </citation>
    <scope>NUCLEOTIDE SEQUENCE</scope>
    <source>
        <strain evidence="1">CHK192-19661</strain>
    </source>
</reference>
<evidence type="ECO:0000313" key="2">
    <source>
        <dbReference type="Proteomes" id="UP000824025"/>
    </source>
</evidence>
<dbReference type="Proteomes" id="UP000824025">
    <property type="component" value="Unassembled WGS sequence"/>
</dbReference>
<comment type="caution">
    <text evidence="1">The sequence shown here is derived from an EMBL/GenBank/DDBJ whole genome shotgun (WGS) entry which is preliminary data.</text>
</comment>
<gene>
    <name evidence="1" type="ORF">H9726_02630</name>
</gene>
<dbReference type="EMBL" id="DXCF01000014">
    <property type="protein sequence ID" value="HIZ09364.1"/>
    <property type="molecule type" value="Genomic_DNA"/>
</dbReference>
<dbReference type="Pfam" id="PF13641">
    <property type="entry name" value="Glyco_tranf_2_3"/>
    <property type="match status" value="1"/>
</dbReference>